<protein>
    <submittedName>
        <fullName evidence="2">Uncharacterized protein</fullName>
    </submittedName>
</protein>
<sequence length="50" mass="5876">MICLQVGENILKEHDQDIMTLVMESVHIIVSEIVFLFINSVIWVKYYAFC</sequence>
<keyword evidence="3" id="KW-1185">Reference proteome</keyword>
<gene>
    <name evidence="2" type="ordered locus">BARCL_0122</name>
</gene>
<keyword evidence="1" id="KW-0472">Membrane</keyword>
<organism evidence="2 3">
    <name type="scientific">Bartonella clarridgeiae (strain CCUG 45776 / CIP 104772 / 73)</name>
    <dbReference type="NCBI Taxonomy" id="696125"/>
    <lineage>
        <taxon>Bacteria</taxon>
        <taxon>Pseudomonadati</taxon>
        <taxon>Pseudomonadota</taxon>
        <taxon>Alphaproteobacteria</taxon>
        <taxon>Hyphomicrobiales</taxon>
        <taxon>Bartonellaceae</taxon>
        <taxon>Bartonella</taxon>
    </lineage>
</organism>
<proteinExistence type="predicted"/>
<evidence type="ECO:0000313" key="3">
    <source>
        <dbReference type="Proteomes" id="UP000009101"/>
    </source>
</evidence>
<name>E6YG15_BARC7</name>
<keyword evidence="1" id="KW-1133">Transmembrane helix</keyword>
<dbReference type="HOGENOM" id="CLU_3114945_0_0_5"/>
<reference evidence="3" key="1">
    <citation type="submission" date="2009-11" db="EMBL/GenBank/DDBJ databases">
        <title>Genome sequencing of Bartonella species and comparative genomics.</title>
        <authorList>
            <person name="Engel P."/>
            <person name="Salzburger W."/>
            <person name="Marius L."/>
            <person name="Chao-Chin C."/>
            <person name="Soichi M."/>
            <person name="Christa L."/>
            <person name="Alexandra C."/>
            <person name="Aurelie L."/>
            <person name="Claudine M."/>
            <person name="Stephan S.C."/>
            <person name="Christoph D."/>
        </authorList>
    </citation>
    <scope>NUCLEOTIDE SEQUENCE [LARGE SCALE GENOMIC DNA]</scope>
    <source>
        <strain evidence="3">CIP 104772 / 73</strain>
    </source>
</reference>
<dbReference type="Proteomes" id="UP000009101">
    <property type="component" value="Chromosome"/>
</dbReference>
<evidence type="ECO:0000313" key="2">
    <source>
        <dbReference type="EMBL" id="CBI75803.1"/>
    </source>
</evidence>
<dbReference type="AlphaFoldDB" id="E6YG15"/>
<reference evidence="2 3" key="2">
    <citation type="journal article" date="2011" name="PLoS Genet.">
        <title>Parallel evolution of a type IV secretion system in radiating lineages of the host-restricted bacterial pathogen Bartonella.</title>
        <authorList>
            <person name="Engel P."/>
            <person name="Salzburger W."/>
            <person name="Liesch M."/>
            <person name="Chang C.C."/>
            <person name="Maruyama S."/>
            <person name="Lanz C."/>
            <person name="Calteau A."/>
            <person name="Lajus A."/>
            <person name="Medigue C."/>
            <person name="Schuster S.C."/>
            <person name="Dehio C."/>
        </authorList>
    </citation>
    <scope>NUCLEOTIDE SEQUENCE [LARGE SCALE GENOMIC DNA]</scope>
    <source>
        <strain evidence="3">CIP 104772 / 73</strain>
    </source>
</reference>
<evidence type="ECO:0000256" key="1">
    <source>
        <dbReference type="SAM" id="Phobius"/>
    </source>
</evidence>
<feature type="transmembrane region" description="Helical" evidence="1">
    <location>
        <begin position="26"/>
        <end position="48"/>
    </location>
</feature>
<keyword evidence="1" id="KW-0812">Transmembrane</keyword>
<dbReference type="STRING" id="696125.BARCL_0122"/>
<dbReference type="EMBL" id="FN645454">
    <property type="protein sequence ID" value="CBI75803.1"/>
    <property type="molecule type" value="Genomic_DNA"/>
</dbReference>
<accession>E6YG15</accession>
<dbReference type="KEGG" id="bcd:BARCL_0122"/>